<dbReference type="AlphaFoldDB" id="A0A370X2S5"/>
<evidence type="ECO:0000313" key="2">
    <source>
        <dbReference type="EMBL" id="RDS82597.1"/>
    </source>
</evidence>
<keyword evidence="3" id="KW-1185">Reference proteome</keyword>
<gene>
    <name evidence="2" type="ORF">DWU99_14450</name>
</gene>
<sequence length="115" mass="12611">MSNVDKMCLRLLVICFLPMIAAVPIAMAVSAFNDAFVRMGALPMSPDLPWLITLVAAAACVILFAVQAARIWRWKEGRSLSCPNCGCLLGGIREGRWGPHRKCLGCRNNHAERSL</sequence>
<reference evidence="2 3" key="1">
    <citation type="submission" date="2018-07" db="EMBL/GenBank/DDBJ databases">
        <title>Dyella monticola sp. nov. and Dyella psychrodurans sp. nov. isolated from monsoon evergreen broad-leaved forest soil of Dinghu Mountain, China.</title>
        <authorList>
            <person name="Gao Z."/>
            <person name="Qiu L."/>
        </authorList>
    </citation>
    <scope>NUCLEOTIDE SEQUENCE [LARGE SCALE GENOMIC DNA]</scope>
    <source>
        <strain evidence="2 3">4MSK11</strain>
    </source>
</reference>
<keyword evidence="1" id="KW-0472">Membrane</keyword>
<feature type="transmembrane region" description="Helical" evidence="1">
    <location>
        <begin position="7"/>
        <end position="28"/>
    </location>
</feature>
<feature type="transmembrane region" description="Helical" evidence="1">
    <location>
        <begin position="48"/>
        <end position="69"/>
    </location>
</feature>
<evidence type="ECO:0000313" key="3">
    <source>
        <dbReference type="Proteomes" id="UP000255334"/>
    </source>
</evidence>
<keyword evidence="1" id="KW-0812">Transmembrane</keyword>
<evidence type="ECO:0000256" key="1">
    <source>
        <dbReference type="SAM" id="Phobius"/>
    </source>
</evidence>
<accession>A0A370X2S5</accession>
<dbReference type="OrthoDB" id="5956934at2"/>
<organism evidence="2 3">
    <name type="scientific">Dyella psychrodurans</name>
    <dbReference type="NCBI Taxonomy" id="1927960"/>
    <lineage>
        <taxon>Bacteria</taxon>
        <taxon>Pseudomonadati</taxon>
        <taxon>Pseudomonadota</taxon>
        <taxon>Gammaproteobacteria</taxon>
        <taxon>Lysobacterales</taxon>
        <taxon>Rhodanobacteraceae</taxon>
        <taxon>Dyella</taxon>
    </lineage>
</organism>
<protein>
    <submittedName>
        <fullName evidence="2">Uncharacterized protein</fullName>
    </submittedName>
</protein>
<name>A0A370X2S5_9GAMM</name>
<keyword evidence="1" id="KW-1133">Transmembrane helix</keyword>
<dbReference type="Proteomes" id="UP000255334">
    <property type="component" value="Unassembled WGS sequence"/>
</dbReference>
<dbReference type="EMBL" id="QRBF01000005">
    <property type="protein sequence ID" value="RDS82597.1"/>
    <property type="molecule type" value="Genomic_DNA"/>
</dbReference>
<proteinExistence type="predicted"/>
<comment type="caution">
    <text evidence="2">The sequence shown here is derived from an EMBL/GenBank/DDBJ whole genome shotgun (WGS) entry which is preliminary data.</text>
</comment>
<dbReference type="RefSeq" id="WP_115478773.1">
    <property type="nucleotide sequence ID" value="NZ_QRBF01000005.1"/>
</dbReference>